<evidence type="ECO:0000256" key="3">
    <source>
        <dbReference type="ARBA" id="ARBA00023155"/>
    </source>
</evidence>
<organism evidence="9 10">
    <name type="scientific">Esox lucius</name>
    <name type="common">Northern pike</name>
    <dbReference type="NCBI Taxonomy" id="8010"/>
    <lineage>
        <taxon>Eukaryota</taxon>
        <taxon>Metazoa</taxon>
        <taxon>Chordata</taxon>
        <taxon>Craniata</taxon>
        <taxon>Vertebrata</taxon>
        <taxon>Euteleostomi</taxon>
        <taxon>Actinopterygii</taxon>
        <taxon>Neopterygii</taxon>
        <taxon>Teleostei</taxon>
        <taxon>Protacanthopterygii</taxon>
        <taxon>Esociformes</taxon>
        <taxon>Esocidae</taxon>
        <taxon>Esox</taxon>
    </lineage>
</organism>
<evidence type="ECO:0000313" key="9">
    <source>
        <dbReference type="Ensembl" id="ENSELUP00000080870.1"/>
    </source>
</evidence>
<reference evidence="9" key="3">
    <citation type="submission" date="2025-09" db="UniProtKB">
        <authorList>
            <consortium name="Ensembl"/>
        </authorList>
    </citation>
    <scope>IDENTIFICATION</scope>
</reference>
<dbReference type="GO" id="GO:0005634">
    <property type="term" value="C:nucleus"/>
    <property type="evidence" value="ECO:0007669"/>
    <property type="project" value="UniProtKB-SubCell"/>
</dbReference>
<dbReference type="SUPFAM" id="SSF46689">
    <property type="entry name" value="Homeodomain-like"/>
    <property type="match status" value="3"/>
</dbReference>
<dbReference type="PANTHER" id="PTHR15467:SF10">
    <property type="entry name" value="HOMEOBOX AND LEUCINE ZIPPER ENCODING B-RELATED"/>
    <property type="match status" value="1"/>
</dbReference>
<dbReference type="GO" id="GO:0003677">
    <property type="term" value="F:DNA binding"/>
    <property type="evidence" value="ECO:0007669"/>
    <property type="project" value="UniProtKB-UniRule"/>
</dbReference>
<protein>
    <recommendedName>
        <fullName evidence="8">Homeobox domain-containing protein</fullName>
    </recommendedName>
</protein>
<evidence type="ECO:0000259" key="8">
    <source>
        <dbReference type="PROSITE" id="PS50071"/>
    </source>
</evidence>
<feature type="region of interest" description="Disordered" evidence="7">
    <location>
        <begin position="1"/>
        <end position="22"/>
    </location>
</feature>
<feature type="DNA-binding region" description="Homeobox" evidence="5">
    <location>
        <begin position="70"/>
        <end position="106"/>
    </location>
</feature>
<dbReference type="CDD" id="cd00086">
    <property type="entry name" value="homeodomain"/>
    <property type="match status" value="3"/>
</dbReference>
<feature type="compositionally biased region" description="Basic and acidic residues" evidence="7">
    <location>
        <begin position="164"/>
        <end position="173"/>
    </location>
</feature>
<reference evidence="9" key="2">
    <citation type="submission" date="2025-08" db="UniProtKB">
        <authorList>
            <consortium name="Ensembl"/>
        </authorList>
    </citation>
    <scope>IDENTIFICATION</scope>
</reference>
<feature type="region of interest" description="Disordered" evidence="7">
    <location>
        <begin position="317"/>
        <end position="355"/>
    </location>
</feature>
<keyword evidence="3 5" id="KW-0371">Homeobox</keyword>
<sequence length="533" mass="60485">MENSKAGIGTAPHPIKRGKGTASPYSFAPDPLGLNQNHVVCLPLVTDRQKLLWAYSDQIQELDNVAYLTEAFKAFPYPTLEETAALAQRSSMHLDQVRVWFMVQRLHVGISWEAEEISEARHKMYGSSQVQEIGEARHKMYGSSQVQEIGEARHKMCGSSQVPKMDKNDKVSEMTRPLGGDGEGSGHSPVNTSAECGRVFSPAPCKRLKHHLVAGPNKVSLQPPSPLPQISPLPVHSVGPCTTMGQPLNVRVIDNYVRYHRPNKQSNSELWQSFLQDSKPSQVELRRLQALTNLNMKYIRKWFANRRFSFGVHHRVKANPESENGQSQPNSRRTQPAMPHHESGIRPTKKRASNADDIVTKCYNGNHDTPHQMNSSLEGKEVEKDLKVRNEKGLGSANDETPTRVRRCREIRENSQEDKGKEEQKDVGFANVRNNRGDTPPKMSGRTKVKTGAQLGLLRRFFLTCQWPNGDDYSLLQQETGLSRPYITKWFSDTRYHIKRGKEHWITKEDRLKVLAQIREKQKGQRSPCMLRH</sequence>
<feature type="region of interest" description="Disordered" evidence="7">
    <location>
        <begin position="411"/>
        <end position="447"/>
    </location>
</feature>
<dbReference type="AlphaFoldDB" id="A0AAY5JYP1"/>
<feature type="region of interest" description="Disordered" evidence="7">
    <location>
        <begin position="156"/>
        <end position="191"/>
    </location>
</feature>
<dbReference type="SMART" id="SM00389">
    <property type="entry name" value="HOX"/>
    <property type="match status" value="3"/>
</dbReference>
<name>A0AAY5JYP1_ESOLU</name>
<evidence type="ECO:0000256" key="1">
    <source>
        <dbReference type="ARBA" id="ARBA00004123"/>
    </source>
</evidence>
<feature type="DNA-binding region" description="Homeobox" evidence="5">
    <location>
        <begin position="271"/>
        <end position="308"/>
    </location>
</feature>
<feature type="domain" description="Homeobox" evidence="8">
    <location>
        <begin position="451"/>
        <end position="501"/>
    </location>
</feature>
<dbReference type="Gene3D" id="1.10.10.60">
    <property type="entry name" value="Homeodomain-like"/>
    <property type="match status" value="3"/>
</dbReference>
<evidence type="ECO:0000256" key="4">
    <source>
        <dbReference type="ARBA" id="ARBA00023242"/>
    </source>
</evidence>
<dbReference type="InterPro" id="IPR001356">
    <property type="entry name" value="HD"/>
</dbReference>
<dbReference type="PANTHER" id="PTHR15467">
    <property type="entry name" value="ZINC-FINGERS AND HOMEOBOXES RELATED"/>
    <property type="match status" value="1"/>
</dbReference>
<feature type="domain" description="Homeobox" evidence="8">
    <location>
        <begin position="269"/>
        <end position="307"/>
    </location>
</feature>
<dbReference type="Proteomes" id="UP000265140">
    <property type="component" value="Chromosome 24"/>
</dbReference>
<keyword evidence="2 5" id="KW-0238">DNA-binding</keyword>
<accession>A0AAY5JYP1</accession>
<evidence type="ECO:0000313" key="10">
    <source>
        <dbReference type="Proteomes" id="UP000265140"/>
    </source>
</evidence>
<gene>
    <name evidence="9" type="primary">DNAJC28</name>
</gene>
<proteinExistence type="predicted"/>
<evidence type="ECO:0000256" key="7">
    <source>
        <dbReference type="SAM" id="MobiDB-lite"/>
    </source>
</evidence>
<evidence type="ECO:0000256" key="6">
    <source>
        <dbReference type="RuleBase" id="RU000682"/>
    </source>
</evidence>
<feature type="domain" description="Homeobox" evidence="8">
    <location>
        <begin position="68"/>
        <end position="105"/>
    </location>
</feature>
<evidence type="ECO:0000256" key="2">
    <source>
        <dbReference type="ARBA" id="ARBA00023125"/>
    </source>
</evidence>
<dbReference type="GeneTree" id="ENSGT00950000182893"/>
<dbReference type="Ensembl" id="ENSELUT00000087725.1">
    <property type="protein sequence ID" value="ENSELUP00000080870.1"/>
    <property type="gene ID" value="ENSELUG00000040456.1"/>
</dbReference>
<feature type="compositionally biased region" description="Basic and acidic residues" evidence="7">
    <location>
        <begin position="411"/>
        <end position="426"/>
    </location>
</feature>
<reference evidence="9 10" key="1">
    <citation type="submission" date="2020-02" db="EMBL/GenBank/DDBJ databases">
        <title>Esox lucius (northern pike) genome, fEsoLuc1, primary haplotype.</title>
        <authorList>
            <person name="Myers G."/>
            <person name="Karagic N."/>
            <person name="Meyer A."/>
            <person name="Pippel M."/>
            <person name="Reichard M."/>
            <person name="Winkler S."/>
            <person name="Tracey A."/>
            <person name="Sims Y."/>
            <person name="Howe K."/>
            <person name="Rhie A."/>
            <person name="Formenti G."/>
            <person name="Durbin R."/>
            <person name="Fedrigo O."/>
            <person name="Jarvis E.D."/>
        </authorList>
    </citation>
    <scope>NUCLEOTIDE SEQUENCE [LARGE SCALE GENOMIC DNA]</scope>
</reference>
<dbReference type="PROSITE" id="PS50071">
    <property type="entry name" value="HOMEOBOX_2"/>
    <property type="match status" value="3"/>
</dbReference>
<comment type="subcellular location">
    <subcellularLocation>
        <location evidence="1 5 6">Nucleus</location>
    </subcellularLocation>
</comment>
<dbReference type="InterPro" id="IPR009057">
    <property type="entry name" value="Homeodomain-like_sf"/>
</dbReference>
<evidence type="ECO:0000256" key="5">
    <source>
        <dbReference type="PROSITE-ProRule" id="PRU00108"/>
    </source>
</evidence>
<keyword evidence="4 5" id="KW-0539">Nucleus</keyword>
<dbReference type="Pfam" id="PF00046">
    <property type="entry name" value="Homeodomain"/>
    <property type="match status" value="1"/>
</dbReference>
<feature type="DNA-binding region" description="Homeobox" evidence="5">
    <location>
        <begin position="453"/>
        <end position="502"/>
    </location>
</feature>
<keyword evidence="10" id="KW-1185">Reference proteome</keyword>
<dbReference type="GO" id="GO:0000981">
    <property type="term" value="F:DNA-binding transcription factor activity, RNA polymerase II-specific"/>
    <property type="evidence" value="ECO:0007669"/>
    <property type="project" value="TreeGrafter"/>
</dbReference>
<feature type="compositionally biased region" description="Polar residues" evidence="7">
    <location>
        <begin position="321"/>
        <end position="334"/>
    </location>
</feature>